<dbReference type="Gene3D" id="1.10.10.10">
    <property type="entry name" value="Winged helix-like DNA-binding domain superfamily/Winged helix DNA-binding domain"/>
    <property type="match status" value="1"/>
</dbReference>
<evidence type="ECO:0000313" key="1">
    <source>
        <dbReference type="EMBL" id="SFR03623.1"/>
    </source>
</evidence>
<organism evidence="1 2">
    <name type="scientific">Lentzea waywayandensis</name>
    <dbReference type="NCBI Taxonomy" id="84724"/>
    <lineage>
        <taxon>Bacteria</taxon>
        <taxon>Bacillati</taxon>
        <taxon>Actinomycetota</taxon>
        <taxon>Actinomycetes</taxon>
        <taxon>Pseudonocardiales</taxon>
        <taxon>Pseudonocardiaceae</taxon>
        <taxon>Lentzea</taxon>
    </lineage>
</organism>
<keyword evidence="1" id="KW-0240">DNA-directed RNA polymerase</keyword>
<keyword evidence="1" id="KW-0804">Transcription</keyword>
<dbReference type="EMBL" id="FOYL01000002">
    <property type="protein sequence ID" value="SFR03623.1"/>
    <property type="molecule type" value="Genomic_DNA"/>
</dbReference>
<dbReference type="STRING" id="84724.SAMN04488564_102359"/>
<proteinExistence type="predicted"/>
<protein>
    <submittedName>
        <fullName evidence="1">DNA-directed RNA polymerase specialized sigma subunit, sigma24 family</fullName>
    </submittedName>
</protein>
<keyword evidence="2" id="KW-1185">Reference proteome</keyword>
<dbReference type="Proteomes" id="UP000198583">
    <property type="component" value="Unassembled WGS sequence"/>
</dbReference>
<gene>
    <name evidence="1" type="ORF">SAMN04488564_102359</name>
</gene>
<dbReference type="OrthoDB" id="3215396at2"/>
<name>A0A1I6DDV2_9PSEU</name>
<dbReference type="AlphaFoldDB" id="A0A1I6DDV2"/>
<sequence>MADARFYQRVVEQDFVGTAYDVLAADLVAYAFPTMKSWLRHGTIFARCSEIGRAVPHSDRDRERVATSLDDRDELAYETIAEALALFVQLGKAARGWSPEGGAALTTYFVGTCVGCFPNVWRRWRNEQQRHHVHDHVESAGEFDGAARRALDPRVSEDPADIVVSRDLVRTTLDGMQGDLRGIAEQLVLHGSTLAEIADQRGTTPGAVEQRLRRHRNEIARRRGIRGAP</sequence>
<dbReference type="InterPro" id="IPR036388">
    <property type="entry name" value="WH-like_DNA-bd_sf"/>
</dbReference>
<accession>A0A1I6DDV2</accession>
<dbReference type="InterPro" id="IPR013324">
    <property type="entry name" value="RNA_pol_sigma_r3/r4-like"/>
</dbReference>
<dbReference type="SUPFAM" id="SSF88659">
    <property type="entry name" value="Sigma3 and sigma4 domains of RNA polymerase sigma factors"/>
    <property type="match status" value="1"/>
</dbReference>
<evidence type="ECO:0000313" key="2">
    <source>
        <dbReference type="Proteomes" id="UP000198583"/>
    </source>
</evidence>
<dbReference type="GO" id="GO:0000428">
    <property type="term" value="C:DNA-directed RNA polymerase complex"/>
    <property type="evidence" value="ECO:0007669"/>
    <property type="project" value="UniProtKB-KW"/>
</dbReference>
<reference evidence="2" key="1">
    <citation type="submission" date="2016-10" db="EMBL/GenBank/DDBJ databases">
        <authorList>
            <person name="Varghese N."/>
            <person name="Submissions S."/>
        </authorList>
    </citation>
    <scope>NUCLEOTIDE SEQUENCE [LARGE SCALE GENOMIC DNA]</scope>
    <source>
        <strain evidence="2">DSM 44232</strain>
    </source>
</reference>